<comment type="catalytic activity">
    <reaction evidence="1">
        <text>an S-(2-hydroxyacyl)glutathione + H2O = a 2-hydroxy carboxylate + glutathione + H(+)</text>
        <dbReference type="Rhea" id="RHEA:21864"/>
        <dbReference type="ChEBI" id="CHEBI:15377"/>
        <dbReference type="ChEBI" id="CHEBI:15378"/>
        <dbReference type="ChEBI" id="CHEBI:57925"/>
        <dbReference type="ChEBI" id="CHEBI:58896"/>
        <dbReference type="ChEBI" id="CHEBI:71261"/>
        <dbReference type="EC" id="3.1.2.6"/>
    </reaction>
</comment>
<evidence type="ECO:0000256" key="7">
    <source>
        <dbReference type="ARBA" id="ARBA00022801"/>
    </source>
</evidence>
<dbReference type="GO" id="GO:0019243">
    <property type="term" value="P:methylglyoxal catabolic process to D-lactate via S-lactoyl-glutathione"/>
    <property type="evidence" value="ECO:0007669"/>
    <property type="project" value="InterPro"/>
</dbReference>
<dbReference type="InterPro" id="IPR001279">
    <property type="entry name" value="Metallo-B-lactamas"/>
</dbReference>
<keyword evidence="7 11" id="KW-0378">Hydrolase</keyword>
<dbReference type="PANTHER" id="PTHR11935:SF94">
    <property type="entry name" value="TENZING NORGAY, ISOFORM C"/>
    <property type="match status" value="1"/>
</dbReference>
<dbReference type="EC" id="3.1.2.6" evidence="5"/>
<comment type="similarity">
    <text evidence="4">Belongs to the metallo-beta-lactamase superfamily. Glyoxalase II family.</text>
</comment>
<evidence type="ECO:0000256" key="4">
    <source>
        <dbReference type="ARBA" id="ARBA00006759"/>
    </source>
</evidence>
<evidence type="ECO:0000256" key="1">
    <source>
        <dbReference type="ARBA" id="ARBA00001623"/>
    </source>
</evidence>
<dbReference type="PANTHER" id="PTHR11935">
    <property type="entry name" value="BETA LACTAMASE DOMAIN"/>
    <property type="match status" value="1"/>
</dbReference>
<accession>A0A507EB42</accession>
<gene>
    <name evidence="11" type="ORF">PhCBS80983_g01392</name>
</gene>
<evidence type="ECO:0000256" key="2">
    <source>
        <dbReference type="ARBA" id="ARBA00001947"/>
    </source>
</evidence>
<feature type="domain" description="Metallo-beta-lactamase" evidence="10">
    <location>
        <begin position="11"/>
        <end position="171"/>
    </location>
</feature>
<evidence type="ECO:0000259" key="10">
    <source>
        <dbReference type="SMART" id="SM00849"/>
    </source>
</evidence>
<dbReference type="HAMAP" id="MF_01374">
    <property type="entry name" value="Glyoxalase_2"/>
    <property type="match status" value="1"/>
</dbReference>
<dbReference type="SUPFAM" id="SSF56281">
    <property type="entry name" value="Metallo-hydrolase/oxidoreductase"/>
    <property type="match status" value="1"/>
</dbReference>
<dbReference type="EMBL" id="QEAQ01000010">
    <property type="protein sequence ID" value="TPX61062.1"/>
    <property type="molecule type" value="Genomic_DNA"/>
</dbReference>
<evidence type="ECO:0000313" key="11">
    <source>
        <dbReference type="EMBL" id="TPX61062.1"/>
    </source>
</evidence>
<dbReference type="Gene3D" id="3.60.15.10">
    <property type="entry name" value="Ribonuclease Z/Hydroxyacylglutathione hydrolase-like"/>
    <property type="match status" value="1"/>
</dbReference>
<evidence type="ECO:0000256" key="6">
    <source>
        <dbReference type="ARBA" id="ARBA00022723"/>
    </source>
</evidence>
<comment type="pathway">
    <text evidence="3">Secondary metabolite metabolism; methylglyoxal degradation; (R)-lactate from methylglyoxal: step 2/2.</text>
</comment>
<dbReference type="NCBIfam" id="TIGR03413">
    <property type="entry name" value="GSH_gloB"/>
    <property type="match status" value="1"/>
</dbReference>
<keyword evidence="12" id="KW-1185">Reference proteome</keyword>
<dbReference type="CDD" id="cd07723">
    <property type="entry name" value="hydroxyacylglutathione_hydrolase_MBL-fold"/>
    <property type="match status" value="1"/>
</dbReference>
<name>A0A507EB42_9FUNG</name>
<dbReference type="Pfam" id="PF16123">
    <property type="entry name" value="HAGH_C"/>
    <property type="match status" value="1"/>
</dbReference>
<comment type="caution">
    <text evidence="11">The sequence shown here is derived from an EMBL/GenBank/DDBJ whole genome shotgun (WGS) entry which is preliminary data.</text>
</comment>
<dbReference type="UniPathway" id="UPA00619">
    <property type="reaction ID" value="UER00676"/>
</dbReference>
<dbReference type="InterPro" id="IPR032282">
    <property type="entry name" value="HAGH_C"/>
</dbReference>
<keyword evidence="8" id="KW-0862">Zinc</keyword>
<dbReference type="Pfam" id="PF00753">
    <property type="entry name" value="Lactamase_B"/>
    <property type="match status" value="1"/>
</dbReference>
<keyword evidence="6" id="KW-0479">Metal-binding</keyword>
<dbReference type="InterPro" id="IPR017782">
    <property type="entry name" value="Hydroxyacylglutathione_Hdrlase"/>
</dbReference>
<dbReference type="InterPro" id="IPR035680">
    <property type="entry name" value="Clx_II_MBL"/>
</dbReference>
<dbReference type="InterPro" id="IPR036866">
    <property type="entry name" value="RibonucZ/Hydroxyglut_hydro"/>
</dbReference>
<evidence type="ECO:0000256" key="5">
    <source>
        <dbReference type="ARBA" id="ARBA00011917"/>
    </source>
</evidence>
<dbReference type="STRING" id="109895.A0A507EB42"/>
<proteinExistence type="inferred from homology"/>
<dbReference type="GO" id="GO:0004416">
    <property type="term" value="F:hydroxyacylglutathione hydrolase activity"/>
    <property type="evidence" value="ECO:0007669"/>
    <property type="project" value="UniProtKB-EC"/>
</dbReference>
<protein>
    <recommendedName>
        <fullName evidence="5">hydroxyacylglutathione hydrolase</fullName>
        <ecNumber evidence="5">3.1.2.6</ecNumber>
    </recommendedName>
    <alternativeName>
        <fullName evidence="9">Glyoxalase II</fullName>
    </alternativeName>
</protein>
<dbReference type="Proteomes" id="UP000318582">
    <property type="component" value="Unassembled WGS sequence"/>
</dbReference>
<comment type="cofactor">
    <cofactor evidence="2">
        <name>Zn(2+)</name>
        <dbReference type="ChEBI" id="CHEBI:29105"/>
    </cofactor>
</comment>
<reference evidence="11 12" key="1">
    <citation type="journal article" date="2019" name="Sci. Rep.">
        <title>Comparative genomics of chytrid fungi reveal insights into the obligate biotrophic and pathogenic lifestyle of Synchytrium endobioticum.</title>
        <authorList>
            <person name="van de Vossenberg B.T.L.H."/>
            <person name="Warris S."/>
            <person name="Nguyen H.D.T."/>
            <person name="van Gent-Pelzer M.P.E."/>
            <person name="Joly D.L."/>
            <person name="van de Geest H.C."/>
            <person name="Bonants P.J.M."/>
            <person name="Smith D.S."/>
            <person name="Levesque C.A."/>
            <person name="van der Lee T.A.J."/>
        </authorList>
    </citation>
    <scope>NUCLEOTIDE SEQUENCE [LARGE SCALE GENOMIC DNA]</scope>
    <source>
        <strain evidence="11 12">CBS 809.83</strain>
    </source>
</reference>
<evidence type="ECO:0000256" key="8">
    <source>
        <dbReference type="ARBA" id="ARBA00022833"/>
    </source>
</evidence>
<dbReference type="GO" id="GO:0046872">
    <property type="term" value="F:metal ion binding"/>
    <property type="evidence" value="ECO:0007669"/>
    <property type="project" value="UniProtKB-KW"/>
</dbReference>
<dbReference type="SMART" id="SM00849">
    <property type="entry name" value="Lactamase_B"/>
    <property type="match status" value="1"/>
</dbReference>
<dbReference type="PIRSF" id="PIRSF005457">
    <property type="entry name" value="Glx"/>
    <property type="match status" value="1"/>
</dbReference>
<evidence type="ECO:0000256" key="3">
    <source>
        <dbReference type="ARBA" id="ARBA00004963"/>
    </source>
</evidence>
<organism evidence="11 12">
    <name type="scientific">Powellomyces hirtus</name>
    <dbReference type="NCBI Taxonomy" id="109895"/>
    <lineage>
        <taxon>Eukaryota</taxon>
        <taxon>Fungi</taxon>
        <taxon>Fungi incertae sedis</taxon>
        <taxon>Chytridiomycota</taxon>
        <taxon>Chytridiomycota incertae sedis</taxon>
        <taxon>Chytridiomycetes</taxon>
        <taxon>Spizellomycetales</taxon>
        <taxon>Powellomycetaceae</taxon>
        <taxon>Powellomyces</taxon>
    </lineage>
</organism>
<evidence type="ECO:0000313" key="12">
    <source>
        <dbReference type="Proteomes" id="UP000318582"/>
    </source>
</evidence>
<dbReference type="AlphaFoldDB" id="A0A507EB42"/>
<evidence type="ECO:0000256" key="9">
    <source>
        <dbReference type="ARBA" id="ARBA00031044"/>
    </source>
</evidence>
<sequence>MRVTPIPCLSDNYAYLVSDNSSTGFVVDPVEPHKVLPVIAKENVDIKGLLTTHHHADHAGGNSRFISTYASVPVYGGDARIPALTTQVRDGATFTIGALTITPLYTVCHTRGSVSYYVVDGETRERAVFTGDTLFVAGCGRFFEGTPEQMYNSLHNVLGKLPDDTAVYCGHEYTKSNLKFAAHVEPSNPAIHSKLDWCTSHPCTVPSTIGAEKQFNPFMRCDSAEIRKKVGSSPDADPVKVMV</sequence>